<dbReference type="CDD" id="cd09278">
    <property type="entry name" value="RNase_HI_prokaryote_like"/>
    <property type="match status" value="1"/>
</dbReference>
<dbReference type="Pfam" id="PF00075">
    <property type="entry name" value="RNase_H"/>
    <property type="match status" value="1"/>
</dbReference>
<dbReference type="SUPFAM" id="SSF53098">
    <property type="entry name" value="Ribonuclease H-like"/>
    <property type="match status" value="1"/>
</dbReference>
<sequence length="184" mass="20248">MPSVHSEAAAFLARGIIFLVNTSTEQKHIEIFTDGACTGNPGPGGYGVIVTQDGESKELSGGFRRTTNNRMELIAAIVGLQALESPSKVTLYTDSQYLANGISKGWAKKWRSNNWMRTPKDPAINPDLWSTLLDLCDRHQVTFQWVRGHAGHTENERCDRLSVAAAGGRDLPADHVYEKLPAKR</sequence>
<evidence type="ECO:0000256" key="2">
    <source>
        <dbReference type="ARBA" id="ARBA00004065"/>
    </source>
</evidence>
<keyword evidence="13" id="KW-1185">Reference proteome</keyword>
<evidence type="ECO:0000256" key="11">
    <source>
        <dbReference type="HAMAP-Rule" id="MF_00042"/>
    </source>
</evidence>
<accession>A0A402CUM6</accession>
<keyword evidence="10 11" id="KW-0460">Magnesium</keyword>
<feature type="binding site" evidence="11">
    <location>
        <position position="34"/>
    </location>
    <ligand>
        <name>Mg(2+)</name>
        <dbReference type="ChEBI" id="CHEBI:18420"/>
        <label>1</label>
    </ligand>
</feature>
<keyword evidence="6 11" id="KW-0540">Nuclease</keyword>
<gene>
    <name evidence="11 12" type="primary">rnhA</name>
    <name evidence="12" type="ORF">CCAX7_10800</name>
</gene>
<evidence type="ECO:0000256" key="1">
    <source>
        <dbReference type="ARBA" id="ARBA00000077"/>
    </source>
</evidence>
<dbReference type="AlphaFoldDB" id="A0A402CUM6"/>
<feature type="binding site" evidence="11">
    <location>
        <position position="72"/>
    </location>
    <ligand>
        <name>Mg(2+)</name>
        <dbReference type="ChEBI" id="CHEBI:18420"/>
        <label>1</label>
    </ligand>
</feature>
<keyword evidence="8 11" id="KW-0255">Endonuclease</keyword>
<proteinExistence type="inferred from homology"/>
<evidence type="ECO:0000256" key="8">
    <source>
        <dbReference type="ARBA" id="ARBA00022759"/>
    </source>
</evidence>
<dbReference type="FunFam" id="3.30.420.10:FF:000089">
    <property type="entry name" value="Ribonuclease H"/>
    <property type="match status" value="1"/>
</dbReference>
<dbReference type="GO" id="GO:0043137">
    <property type="term" value="P:DNA replication, removal of RNA primer"/>
    <property type="evidence" value="ECO:0007669"/>
    <property type="project" value="TreeGrafter"/>
</dbReference>
<comment type="subunit">
    <text evidence="4 11">Monomer.</text>
</comment>
<feature type="binding site" evidence="11">
    <location>
        <position position="94"/>
    </location>
    <ligand>
        <name>Mg(2+)</name>
        <dbReference type="ChEBI" id="CHEBI:18420"/>
        <label>1</label>
    </ligand>
</feature>
<dbReference type="EMBL" id="AP025739">
    <property type="protein sequence ID" value="BDI29029.1"/>
    <property type="molecule type" value="Genomic_DNA"/>
</dbReference>
<dbReference type="GO" id="GO:0000287">
    <property type="term" value="F:magnesium ion binding"/>
    <property type="evidence" value="ECO:0007669"/>
    <property type="project" value="UniProtKB-UniRule"/>
</dbReference>
<dbReference type="PANTHER" id="PTHR10642">
    <property type="entry name" value="RIBONUCLEASE H1"/>
    <property type="match status" value="1"/>
</dbReference>
<evidence type="ECO:0000256" key="3">
    <source>
        <dbReference type="ARBA" id="ARBA00005300"/>
    </source>
</evidence>
<dbReference type="HAMAP" id="MF_00042">
    <property type="entry name" value="RNase_H"/>
    <property type="match status" value="1"/>
</dbReference>
<comment type="function">
    <text evidence="2 11">Endonuclease that specifically degrades the RNA of RNA-DNA hybrids.</text>
</comment>
<comment type="cofactor">
    <cofactor evidence="11">
        <name>Mg(2+)</name>
        <dbReference type="ChEBI" id="CHEBI:18420"/>
    </cofactor>
    <text evidence="11">Binds 1 Mg(2+) ion per subunit. May bind a second metal ion at a regulatory site, or after substrate binding.</text>
</comment>
<keyword evidence="7 11" id="KW-0479">Metal-binding</keyword>
<dbReference type="PROSITE" id="PS50879">
    <property type="entry name" value="RNASE_H_1"/>
    <property type="match status" value="1"/>
</dbReference>
<evidence type="ECO:0000313" key="12">
    <source>
        <dbReference type="EMBL" id="BDI29029.1"/>
    </source>
</evidence>
<dbReference type="InterPro" id="IPR036397">
    <property type="entry name" value="RNaseH_sf"/>
</dbReference>
<comment type="catalytic activity">
    <reaction evidence="1 11">
        <text>Endonucleolytic cleavage to 5'-phosphomonoester.</text>
        <dbReference type="EC" id="3.1.26.4"/>
    </reaction>
</comment>
<evidence type="ECO:0000256" key="10">
    <source>
        <dbReference type="ARBA" id="ARBA00022842"/>
    </source>
</evidence>
<comment type="subcellular location">
    <subcellularLocation>
        <location evidence="11">Cytoplasm</location>
    </subcellularLocation>
</comment>
<organism evidence="12 13">
    <name type="scientific">Capsulimonas corticalis</name>
    <dbReference type="NCBI Taxonomy" id="2219043"/>
    <lineage>
        <taxon>Bacteria</taxon>
        <taxon>Bacillati</taxon>
        <taxon>Armatimonadota</taxon>
        <taxon>Armatimonadia</taxon>
        <taxon>Capsulimonadales</taxon>
        <taxon>Capsulimonadaceae</taxon>
        <taxon>Capsulimonas</taxon>
    </lineage>
</organism>
<evidence type="ECO:0000256" key="4">
    <source>
        <dbReference type="ARBA" id="ARBA00011245"/>
    </source>
</evidence>
<dbReference type="EC" id="3.1.26.4" evidence="5 11"/>
<feature type="binding site" evidence="11">
    <location>
        <position position="159"/>
    </location>
    <ligand>
        <name>Mg(2+)</name>
        <dbReference type="ChEBI" id="CHEBI:18420"/>
        <label>2</label>
    </ligand>
</feature>
<dbReference type="Gene3D" id="3.30.420.10">
    <property type="entry name" value="Ribonuclease H-like superfamily/Ribonuclease H"/>
    <property type="match status" value="1"/>
</dbReference>
<dbReference type="KEGG" id="ccot:CCAX7_10800"/>
<dbReference type="NCBIfam" id="NF001236">
    <property type="entry name" value="PRK00203.1"/>
    <property type="match status" value="1"/>
</dbReference>
<evidence type="ECO:0000313" key="13">
    <source>
        <dbReference type="Proteomes" id="UP000287394"/>
    </source>
</evidence>
<dbReference type="Proteomes" id="UP000287394">
    <property type="component" value="Chromosome"/>
</dbReference>
<dbReference type="InterPro" id="IPR050092">
    <property type="entry name" value="RNase_H"/>
</dbReference>
<evidence type="ECO:0000256" key="6">
    <source>
        <dbReference type="ARBA" id="ARBA00022722"/>
    </source>
</evidence>
<keyword evidence="11" id="KW-0963">Cytoplasm</keyword>
<dbReference type="InterPro" id="IPR012337">
    <property type="entry name" value="RNaseH-like_sf"/>
</dbReference>
<evidence type="ECO:0000256" key="9">
    <source>
        <dbReference type="ARBA" id="ARBA00022801"/>
    </source>
</evidence>
<evidence type="ECO:0000256" key="5">
    <source>
        <dbReference type="ARBA" id="ARBA00012180"/>
    </source>
</evidence>
<dbReference type="GO" id="GO:0005737">
    <property type="term" value="C:cytoplasm"/>
    <property type="evidence" value="ECO:0007669"/>
    <property type="project" value="UniProtKB-SubCell"/>
</dbReference>
<keyword evidence="9 11" id="KW-0378">Hydrolase</keyword>
<dbReference type="InterPro" id="IPR002156">
    <property type="entry name" value="RNaseH_domain"/>
</dbReference>
<feature type="binding site" evidence="11">
    <location>
        <position position="34"/>
    </location>
    <ligand>
        <name>Mg(2+)</name>
        <dbReference type="ChEBI" id="CHEBI:18420"/>
        <label>2</label>
    </ligand>
</feature>
<comment type="similarity">
    <text evidence="3 11">Belongs to the RNase H family.</text>
</comment>
<protein>
    <recommendedName>
        <fullName evidence="5 11">Ribonuclease H</fullName>
        <shortName evidence="11">RNase H</shortName>
        <ecNumber evidence="5 11">3.1.26.4</ecNumber>
    </recommendedName>
</protein>
<dbReference type="GO" id="GO:0003676">
    <property type="term" value="F:nucleic acid binding"/>
    <property type="evidence" value="ECO:0007669"/>
    <property type="project" value="InterPro"/>
</dbReference>
<dbReference type="InterPro" id="IPR022892">
    <property type="entry name" value="RNaseHI"/>
</dbReference>
<reference evidence="12 13" key="1">
    <citation type="journal article" date="2019" name="Int. J. Syst. Evol. Microbiol.">
        <title>Capsulimonas corticalis gen. nov., sp. nov., an aerobic capsulated bacterium, of a novel bacterial order, Capsulimonadales ord. nov., of the class Armatimonadia of the phylum Armatimonadetes.</title>
        <authorList>
            <person name="Li J."/>
            <person name="Kudo C."/>
            <person name="Tonouchi A."/>
        </authorList>
    </citation>
    <scope>NUCLEOTIDE SEQUENCE [LARGE SCALE GENOMIC DNA]</scope>
    <source>
        <strain evidence="12 13">AX-7</strain>
    </source>
</reference>
<name>A0A402CUM6_9BACT</name>
<evidence type="ECO:0000256" key="7">
    <source>
        <dbReference type="ARBA" id="ARBA00022723"/>
    </source>
</evidence>
<dbReference type="GO" id="GO:0004523">
    <property type="term" value="F:RNA-DNA hybrid ribonuclease activity"/>
    <property type="evidence" value="ECO:0007669"/>
    <property type="project" value="UniProtKB-UniRule"/>
</dbReference>
<dbReference type="PANTHER" id="PTHR10642:SF26">
    <property type="entry name" value="RIBONUCLEASE H1"/>
    <property type="match status" value="1"/>
</dbReference>